<dbReference type="EC" id="4.1.2.25" evidence="4"/>
<keyword evidence="6" id="KW-0456">Lyase</keyword>
<dbReference type="InterPro" id="IPR043133">
    <property type="entry name" value="GTP-CH-I_C/QueF"/>
</dbReference>
<name>A0A8H7MBC2_9PLEO</name>
<keyword evidence="5" id="KW-0289">Folate biosynthesis</keyword>
<dbReference type="InterPro" id="IPR006156">
    <property type="entry name" value="Dihydroneopterin_aldolase"/>
</dbReference>
<reference evidence="9" key="2">
    <citation type="submission" date="2020-09" db="EMBL/GenBank/DDBJ databases">
        <title>Reference genome assembly for Australian Ascochyta lentis isolate Al4.</title>
        <authorList>
            <person name="Lee R.C."/>
            <person name="Farfan-Caceres L.M."/>
            <person name="Debler J.W."/>
            <person name="Williams A.H."/>
            <person name="Henares B.M."/>
        </authorList>
    </citation>
    <scope>NUCLEOTIDE SEQUENCE</scope>
    <source>
        <strain evidence="9">Al4</strain>
    </source>
</reference>
<organism evidence="9 10">
    <name type="scientific">Ascochyta lentis</name>
    <dbReference type="NCBI Taxonomy" id="205686"/>
    <lineage>
        <taxon>Eukaryota</taxon>
        <taxon>Fungi</taxon>
        <taxon>Dikarya</taxon>
        <taxon>Ascomycota</taxon>
        <taxon>Pezizomycotina</taxon>
        <taxon>Dothideomycetes</taxon>
        <taxon>Pleosporomycetidae</taxon>
        <taxon>Pleosporales</taxon>
        <taxon>Pleosporineae</taxon>
        <taxon>Didymellaceae</taxon>
        <taxon>Ascochyta</taxon>
    </lineage>
</organism>
<protein>
    <recommendedName>
        <fullName evidence="4">dihydroneopterin aldolase</fullName>
        <ecNumber evidence="4">4.1.2.25</ecNumber>
    </recommendedName>
    <alternativeName>
        <fullName evidence="7">7,8-dihydroneopterin aldolase</fullName>
    </alternativeName>
</protein>
<evidence type="ECO:0000313" key="10">
    <source>
        <dbReference type="Proteomes" id="UP000651452"/>
    </source>
</evidence>
<dbReference type="SUPFAM" id="SSF55620">
    <property type="entry name" value="Tetrahydrobiopterin biosynthesis enzymes-like"/>
    <property type="match status" value="2"/>
</dbReference>
<dbReference type="OrthoDB" id="5425486at2759"/>
<evidence type="ECO:0000256" key="2">
    <source>
        <dbReference type="ARBA" id="ARBA00005013"/>
    </source>
</evidence>
<dbReference type="PANTHER" id="PTHR42844">
    <property type="entry name" value="DIHYDRONEOPTERIN ALDOLASE 1-RELATED"/>
    <property type="match status" value="1"/>
</dbReference>
<dbReference type="Pfam" id="PF02152">
    <property type="entry name" value="FolB"/>
    <property type="match status" value="1"/>
</dbReference>
<dbReference type="Gene3D" id="3.30.1130.10">
    <property type="match status" value="2"/>
</dbReference>
<comment type="caution">
    <text evidence="9">The sequence shown here is derived from an EMBL/GenBank/DDBJ whole genome shotgun (WGS) entry which is preliminary data.</text>
</comment>
<evidence type="ECO:0000256" key="4">
    <source>
        <dbReference type="ARBA" id="ARBA00013043"/>
    </source>
</evidence>
<comment type="pathway">
    <text evidence="2">Cofactor biosynthesis; tetrahydrofolate biosynthesis; 2-amino-4-hydroxy-6-hydroxymethyl-7,8-dihydropteridine diphosphate from 7,8-dihydroneopterin triphosphate: step 3/4.</text>
</comment>
<dbReference type="SMART" id="SM00905">
    <property type="entry name" value="FolB"/>
    <property type="match status" value="1"/>
</dbReference>
<feature type="domain" description="Dihydroneopterin aldolase/epimerase" evidence="8">
    <location>
        <begin position="155"/>
        <end position="263"/>
    </location>
</feature>
<dbReference type="Proteomes" id="UP000651452">
    <property type="component" value="Unassembled WGS sequence"/>
</dbReference>
<dbReference type="InterPro" id="IPR006157">
    <property type="entry name" value="FolB_dom"/>
</dbReference>
<evidence type="ECO:0000256" key="5">
    <source>
        <dbReference type="ARBA" id="ARBA00022909"/>
    </source>
</evidence>
<evidence type="ECO:0000256" key="7">
    <source>
        <dbReference type="ARBA" id="ARBA00032903"/>
    </source>
</evidence>
<evidence type="ECO:0000313" key="9">
    <source>
        <dbReference type="EMBL" id="KAF9690501.1"/>
    </source>
</evidence>
<reference evidence="9" key="1">
    <citation type="submission" date="2018-12" db="EMBL/GenBank/DDBJ databases">
        <authorList>
            <person name="Syme R.A."/>
            <person name="Farfan-Caceres L."/>
            <person name="Lichtenzveig J."/>
        </authorList>
    </citation>
    <scope>NUCLEOTIDE SEQUENCE</scope>
    <source>
        <strain evidence="9">Al4</strain>
    </source>
</reference>
<dbReference type="EMBL" id="RZGK01000023">
    <property type="protein sequence ID" value="KAF9690501.1"/>
    <property type="molecule type" value="Genomic_DNA"/>
</dbReference>
<gene>
    <name evidence="9" type="ORF">EKO04_011361</name>
</gene>
<evidence type="ECO:0000256" key="1">
    <source>
        <dbReference type="ARBA" id="ARBA00001353"/>
    </source>
</evidence>
<accession>A0A8H7MBC2</accession>
<evidence type="ECO:0000259" key="8">
    <source>
        <dbReference type="SMART" id="SM00905"/>
    </source>
</evidence>
<keyword evidence="10" id="KW-1185">Reference proteome</keyword>
<dbReference type="GO" id="GO:0004150">
    <property type="term" value="F:dihydroneopterin aldolase activity"/>
    <property type="evidence" value="ECO:0007669"/>
    <property type="project" value="UniProtKB-EC"/>
</dbReference>
<sequence length="269" mass="29220">MEINTTLARQGVWHAQVAQSECTDKIIVQNLAVTVNAGTDVWGRKKKQRAFITVTVTLGTNVSSASSTDTVDESTVHYGTLSKAIQARIQDDSLDWMSTADLSVSIAGIVRTAAGSAPIFAIETDVCYLKGSMYGDGAGHQTSIITQSGLYSNVLYLQNVRIPCLIGVNSNERLQKQPVVVNVWVDCVPASRVDDYAALESALVQIVSATTYETLESLLAFVVQELRTNFFTREEDQGAYIRLRMAKPMAVPFADAPAVEITRPVRAAQ</sequence>
<dbReference type="AlphaFoldDB" id="A0A8H7MBC2"/>
<dbReference type="PANTHER" id="PTHR42844:SF1">
    <property type="entry name" value="DIHYDRONEOPTERIN ALDOLASE 1-RELATED"/>
    <property type="match status" value="1"/>
</dbReference>
<comment type="similarity">
    <text evidence="3">Belongs to the DHNA family.</text>
</comment>
<evidence type="ECO:0000256" key="6">
    <source>
        <dbReference type="ARBA" id="ARBA00023239"/>
    </source>
</evidence>
<dbReference type="GO" id="GO:0005737">
    <property type="term" value="C:cytoplasm"/>
    <property type="evidence" value="ECO:0007669"/>
    <property type="project" value="TreeGrafter"/>
</dbReference>
<proteinExistence type="inferred from homology"/>
<dbReference type="GO" id="GO:0046656">
    <property type="term" value="P:folic acid biosynthetic process"/>
    <property type="evidence" value="ECO:0007669"/>
    <property type="project" value="UniProtKB-KW"/>
</dbReference>
<evidence type="ECO:0000256" key="3">
    <source>
        <dbReference type="ARBA" id="ARBA00005708"/>
    </source>
</evidence>
<comment type="catalytic activity">
    <reaction evidence="1">
        <text>7,8-dihydroneopterin = 6-hydroxymethyl-7,8-dihydropterin + glycolaldehyde</text>
        <dbReference type="Rhea" id="RHEA:10540"/>
        <dbReference type="ChEBI" id="CHEBI:17001"/>
        <dbReference type="ChEBI" id="CHEBI:17071"/>
        <dbReference type="ChEBI" id="CHEBI:44841"/>
        <dbReference type="EC" id="4.1.2.25"/>
    </reaction>
</comment>